<dbReference type="GO" id="GO:0003677">
    <property type="term" value="F:DNA binding"/>
    <property type="evidence" value="ECO:0007669"/>
    <property type="project" value="UniProtKB-KW"/>
</dbReference>
<name>K8ZAU2_9ENTE</name>
<evidence type="ECO:0000259" key="2">
    <source>
        <dbReference type="PROSITE" id="PS50937"/>
    </source>
</evidence>
<dbReference type="eggNOG" id="COG0789">
    <property type="taxonomic scope" value="Bacteria"/>
</dbReference>
<dbReference type="InterPro" id="IPR000551">
    <property type="entry name" value="MerR-type_HTH_dom"/>
</dbReference>
<proteinExistence type="predicted"/>
<dbReference type="Gene3D" id="1.10.1660.10">
    <property type="match status" value="1"/>
</dbReference>
<keyword evidence="4" id="KW-1185">Reference proteome</keyword>
<sequence>MKTFTIGEVAKKLNLNVETLYYYDRKGLLPFVHRDEKGNRRFTVDDIEMILTILHLKNAGVTLKEIKQFILWRLEGDQTLEERWQFIQKQEKILEEKIQQLIHAREILRYKDWYYQTAVEAGTEQIHLLPNTYQYNQDAQDKFLEMIDQMSEEEKFLFEIEKQEK</sequence>
<dbReference type="RefSeq" id="WP_009490586.1">
    <property type="nucleotide sequence ID" value="NZ_AMYT01000019.1"/>
</dbReference>
<gene>
    <name evidence="3" type="ORF">C683_0905</name>
</gene>
<dbReference type="STRING" id="1234409.C683_0905"/>
<dbReference type="Proteomes" id="UP000016057">
    <property type="component" value="Unassembled WGS sequence"/>
</dbReference>
<dbReference type="AlphaFoldDB" id="K8ZAU2"/>
<dbReference type="PANTHER" id="PTHR30204">
    <property type="entry name" value="REDOX-CYCLING DRUG-SENSING TRANSCRIPTIONAL ACTIVATOR SOXR"/>
    <property type="match status" value="1"/>
</dbReference>
<dbReference type="PANTHER" id="PTHR30204:SF82">
    <property type="entry name" value="TRANSCRIPTIONAL REGULATOR, MERR FAMILY"/>
    <property type="match status" value="1"/>
</dbReference>
<dbReference type="SUPFAM" id="SSF46955">
    <property type="entry name" value="Putative DNA-binding domain"/>
    <property type="match status" value="1"/>
</dbReference>
<dbReference type="Pfam" id="PF13411">
    <property type="entry name" value="MerR_1"/>
    <property type="match status" value="1"/>
</dbReference>
<dbReference type="SMART" id="SM00422">
    <property type="entry name" value="HTH_MERR"/>
    <property type="match status" value="1"/>
</dbReference>
<comment type="caution">
    <text evidence="3">The sequence shown here is derived from an EMBL/GenBank/DDBJ whole genome shotgun (WGS) entry which is preliminary data.</text>
</comment>
<reference evidence="3 4" key="1">
    <citation type="journal article" date="2013" name="Genome Announc.">
        <title>Draft Genome Sequence of Catellicoccus marimammalium, a Novel Species Commonly Found in Gull Feces.</title>
        <authorList>
            <person name="Weigand M.R."/>
            <person name="Ryu H."/>
            <person name="Bozcek L."/>
            <person name="Konstantinidis K.T."/>
            <person name="Santo Domingo J.W."/>
        </authorList>
    </citation>
    <scope>NUCLEOTIDE SEQUENCE [LARGE SCALE GENOMIC DNA]</scope>
    <source>
        <strain evidence="3 4">M35/04/3</strain>
    </source>
</reference>
<protein>
    <submittedName>
        <fullName evidence="3">Transcriptional regulator, MerR family</fullName>
    </submittedName>
</protein>
<dbReference type="PRINTS" id="PR00040">
    <property type="entry name" value="HTHMERR"/>
</dbReference>
<dbReference type="InterPro" id="IPR047057">
    <property type="entry name" value="MerR_fam"/>
</dbReference>
<feature type="domain" description="HTH merR-type" evidence="2">
    <location>
        <begin position="3"/>
        <end position="72"/>
    </location>
</feature>
<dbReference type="EMBL" id="AMYT01000019">
    <property type="protein sequence ID" value="EKU27127.1"/>
    <property type="molecule type" value="Genomic_DNA"/>
</dbReference>
<dbReference type="OrthoDB" id="9811174at2"/>
<dbReference type="CDD" id="cd01109">
    <property type="entry name" value="HTH_YyaN"/>
    <property type="match status" value="1"/>
</dbReference>
<evidence type="ECO:0000256" key="1">
    <source>
        <dbReference type="ARBA" id="ARBA00023125"/>
    </source>
</evidence>
<evidence type="ECO:0000313" key="4">
    <source>
        <dbReference type="Proteomes" id="UP000016057"/>
    </source>
</evidence>
<organism evidence="3 4">
    <name type="scientific">Catellicoccus marimammalium M35/04/3</name>
    <dbReference type="NCBI Taxonomy" id="1234409"/>
    <lineage>
        <taxon>Bacteria</taxon>
        <taxon>Bacillati</taxon>
        <taxon>Bacillota</taxon>
        <taxon>Bacilli</taxon>
        <taxon>Lactobacillales</taxon>
        <taxon>Enterococcaceae</taxon>
        <taxon>Catellicoccus</taxon>
    </lineage>
</organism>
<evidence type="ECO:0000313" key="3">
    <source>
        <dbReference type="EMBL" id="EKU27127.1"/>
    </source>
</evidence>
<dbReference type="InterPro" id="IPR009061">
    <property type="entry name" value="DNA-bd_dom_put_sf"/>
</dbReference>
<accession>K8ZAU2</accession>
<keyword evidence="1" id="KW-0238">DNA-binding</keyword>
<dbReference type="GO" id="GO:0003700">
    <property type="term" value="F:DNA-binding transcription factor activity"/>
    <property type="evidence" value="ECO:0007669"/>
    <property type="project" value="InterPro"/>
</dbReference>
<dbReference type="PROSITE" id="PS50937">
    <property type="entry name" value="HTH_MERR_2"/>
    <property type="match status" value="1"/>
</dbReference>